<gene>
    <name evidence="4" type="ORF">ACFPZ4_02025</name>
</gene>
<evidence type="ECO:0000256" key="2">
    <source>
        <dbReference type="ARBA" id="ARBA00022840"/>
    </source>
</evidence>
<dbReference type="InterPro" id="IPR041664">
    <property type="entry name" value="AAA_16"/>
</dbReference>
<protein>
    <submittedName>
        <fullName evidence="4">LuxR family transcriptional regulator</fullName>
    </submittedName>
</protein>
<dbReference type="SUPFAM" id="SSF52540">
    <property type="entry name" value="P-loop containing nucleoside triphosphate hydrolases"/>
    <property type="match status" value="1"/>
</dbReference>
<keyword evidence="5" id="KW-1185">Reference proteome</keyword>
<dbReference type="InterPro" id="IPR036388">
    <property type="entry name" value="WH-like_DNA-bd_sf"/>
</dbReference>
<name>A0ABW1HG99_9ACTN</name>
<dbReference type="Gene3D" id="1.10.10.10">
    <property type="entry name" value="Winged helix-like DNA-binding domain superfamily/Winged helix DNA-binding domain"/>
    <property type="match status" value="1"/>
</dbReference>
<proteinExistence type="predicted"/>
<dbReference type="PANTHER" id="PTHR16305">
    <property type="entry name" value="TESTICULAR SOLUBLE ADENYLYL CYCLASE"/>
    <property type="match status" value="1"/>
</dbReference>
<evidence type="ECO:0000313" key="4">
    <source>
        <dbReference type="EMBL" id="MFC5940255.1"/>
    </source>
</evidence>
<keyword evidence="1" id="KW-0547">Nucleotide-binding</keyword>
<evidence type="ECO:0000313" key="5">
    <source>
        <dbReference type="Proteomes" id="UP001596207"/>
    </source>
</evidence>
<dbReference type="EMBL" id="JBHSQQ010000005">
    <property type="protein sequence ID" value="MFC5940255.1"/>
    <property type="molecule type" value="Genomic_DNA"/>
</dbReference>
<dbReference type="PANTHER" id="PTHR16305:SF35">
    <property type="entry name" value="TRANSCRIPTIONAL ACTIVATOR DOMAIN"/>
    <property type="match status" value="1"/>
</dbReference>
<sequence>MADVTWGGPPAAGARRARLLGRDDELRRIDELLTAARGGHGGGLVVNGEPGIGKTALLEATASAAEGFRLLRLDGYEAESAIPFAGVHRLTIPLRDHVMVLPQRQQQALQVATGLADGPPPDRYLVGLGVLGLLTAAVVSTSPVVCVVDDAHLLDAESLDVLAFVTRRLEVDRVAFVFAARDEPQVAERLAGLPVLRLLGLATGPAVRLLTSVSREPIDPATAARVAAATGGNPLALIDLADELTVRELTQSSVDAEPIPVGGRLEAFYLRQVRRAAPQQQLWLLIAAAESTGNVDLVRAAARRLGLAGTWGDEPELRGLVEFGTSLRFRHALVPSATYNGAAGAERRRVHGALAEAAESLGLVELAAWHAAKATIGTDEHVAGRLERVAELAGRRGGFMSRAGVLTQASRLTRPGPVRNGRLVAAAEAALAAGAAGLARSLVDEVGEESLDPVTRGRLTRVRVDHAFFTAGPDVVRGPADMLTAAACFHGHDAAAEQEALLMAFLRALVVERLGRDVPLPALGRRLLDGAGLGHNAERSNGAQRDNGAERGDSVAATILRALGTFILRPYREAVPELRVALAAIDGLDGTDLLKYGVISVALTTALWDEAAIRRCLERTAATARDLGSVQMLDTALWVLSLSLLHIGTPRAAQEHIDQVRELRRAIGYDAEHVVNAALLAWSGGPREGVEAIAEAARASGFGGVHASGVSALAVRDLAERRYHDAYARLKPLMDTPFLQVTPLNYADFVEAASRIGRTDEAVGFVELLEDMAAVNGSAWTSGLAQRARALVSGDTDAERWHAAAVATLGPTALTVELGRSHLVYGEWLRRRRRRREAREQLSRAVGIFDDAGAPAFAQRARTELAAISRSPTADEPPRRLDLTPQELAVARLAAAGATNAEISATMFISPNTVDYHLRKVFQRLGVTSRRQLAGRLDQS</sequence>
<dbReference type="CDD" id="cd06170">
    <property type="entry name" value="LuxR_C_like"/>
    <property type="match status" value="1"/>
</dbReference>
<dbReference type="Pfam" id="PF13191">
    <property type="entry name" value="AAA_16"/>
    <property type="match status" value="1"/>
</dbReference>
<keyword evidence="2" id="KW-0067">ATP-binding</keyword>
<dbReference type="Pfam" id="PF00196">
    <property type="entry name" value="GerE"/>
    <property type="match status" value="1"/>
</dbReference>
<reference evidence="5" key="1">
    <citation type="journal article" date="2019" name="Int. J. Syst. Evol. Microbiol.">
        <title>The Global Catalogue of Microorganisms (GCM) 10K type strain sequencing project: providing services to taxonomists for standard genome sequencing and annotation.</title>
        <authorList>
            <consortium name="The Broad Institute Genomics Platform"/>
            <consortium name="The Broad Institute Genome Sequencing Center for Infectious Disease"/>
            <person name="Wu L."/>
            <person name="Ma J."/>
        </authorList>
    </citation>
    <scope>NUCLEOTIDE SEQUENCE [LARGE SCALE GENOMIC DNA]</scope>
    <source>
        <strain evidence="5">CGMCC 4.7173</strain>
    </source>
</reference>
<dbReference type="Gene3D" id="3.40.50.300">
    <property type="entry name" value="P-loop containing nucleotide triphosphate hydrolases"/>
    <property type="match status" value="1"/>
</dbReference>
<dbReference type="InterPro" id="IPR027417">
    <property type="entry name" value="P-loop_NTPase"/>
</dbReference>
<dbReference type="Proteomes" id="UP001596207">
    <property type="component" value="Unassembled WGS sequence"/>
</dbReference>
<evidence type="ECO:0000256" key="1">
    <source>
        <dbReference type="ARBA" id="ARBA00022741"/>
    </source>
</evidence>
<feature type="domain" description="HTH luxR-type" evidence="3">
    <location>
        <begin position="876"/>
        <end position="940"/>
    </location>
</feature>
<accession>A0ABW1HG99</accession>
<dbReference type="PROSITE" id="PS50043">
    <property type="entry name" value="HTH_LUXR_2"/>
    <property type="match status" value="1"/>
</dbReference>
<dbReference type="InterPro" id="IPR016032">
    <property type="entry name" value="Sig_transdc_resp-reg_C-effctor"/>
</dbReference>
<dbReference type="SMART" id="SM00421">
    <property type="entry name" value="HTH_LUXR"/>
    <property type="match status" value="1"/>
</dbReference>
<dbReference type="PRINTS" id="PR00038">
    <property type="entry name" value="HTHLUXR"/>
</dbReference>
<dbReference type="SUPFAM" id="SSF46894">
    <property type="entry name" value="C-terminal effector domain of the bipartite response regulators"/>
    <property type="match status" value="1"/>
</dbReference>
<organism evidence="4 5">
    <name type="scientific">Micromonospora harpali</name>
    <dbReference type="NCBI Taxonomy" id="1490225"/>
    <lineage>
        <taxon>Bacteria</taxon>
        <taxon>Bacillati</taxon>
        <taxon>Actinomycetota</taxon>
        <taxon>Actinomycetes</taxon>
        <taxon>Micromonosporales</taxon>
        <taxon>Micromonosporaceae</taxon>
        <taxon>Micromonospora</taxon>
    </lineage>
</organism>
<comment type="caution">
    <text evidence="4">The sequence shown here is derived from an EMBL/GenBank/DDBJ whole genome shotgun (WGS) entry which is preliminary data.</text>
</comment>
<dbReference type="RefSeq" id="WP_353900823.1">
    <property type="nucleotide sequence ID" value="NZ_CP158970.1"/>
</dbReference>
<dbReference type="InterPro" id="IPR000792">
    <property type="entry name" value="Tscrpt_reg_LuxR_C"/>
</dbReference>
<evidence type="ECO:0000259" key="3">
    <source>
        <dbReference type="PROSITE" id="PS50043"/>
    </source>
</evidence>